<keyword evidence="3" id="KW-1185">Reference proteome</keyword>
<evidence type="ECO:0000256" key="1">
    <source>
        <dbReference type="SAM" id="MobiDB-lite"/>
    </source>
</evidence>
<dbReference type="Proteomes" id="UP000757232">
    <property type="component" value="Unassembled WGS sequence"/>
</dbReference>
<proteinExistence type="predicted"/>
<protein>
    <submittedName>
        <fullName evidence="2">Uncharacterized protein</fullName>
    </submittedName>
</protein>
<sequence length="161" mass="17517">MSAEPEALPVPSYSSESDTSSDREGLTDQGGLPEPDVPTEPGEPDLPLPEEPQKPPKKKHARGTLVRNNFDEIVATFVVEGSLMIFRAGVNRGLQPFTSKKAKLTYEYRADLKGSHTINGTIGTLDFDLCFDNGPHITGSINHPTPSNECEIHGNGDWKAF</sequence>
<reference evidence="2" key="1">
    <citation type="submission" date="2016-06" db="EMBL/GenBank/DDBJ databases">
        <title>Draft Genome sequence of the fungus Inonotus baumii.</title>
        <authorList>
            <person name="Zhu H."/>
            <person name="Lin W."/>
        </authorList>
    </citation>
    <scope>NUCLEOTIDE SEQUENCE</scope>
    <source>
        <strain evidence="2">821</strain>
    </source>
</reference>
<feature type="region of interest" description="Disordered" evidence="1">
    <location>
        <begin position="1"/>
        <end position="65"/>
    </location>
</feature>
<evidence type="ECO:0000313" key="2">
    <source>
        <dbReference type="EMBL" id="OCB91982.1"/>
    </source>
</evidence>
<gene>
    <name evidence="2" type="ORF">A7U60_g714</name>
</gene>
<accession>A0A9Q5N9Z3</accession>
<comment type="caution">
    <text evidence="2">The sequence shown here is derived from an EMBL/GenBank/DDBJ whole genome shotgun (WGS) entry which is preliminary data.</text>
</comment>
<organism evidence="2 3">
    <name type="scientific">Sanghuangporus baumii</name>
    <name type="common">Phellinus baumii</name>
    <dbReference type="NCBI Taxonomy" id="108892"/>
    <lineage>
        <taxon>Eukaryota</taxon>
        <taxon>Fungi</taxon>
        <taxon>Dikarya</taxon>
        <taxon>Basidiomycota</taxon>
        <taxon>Agaricomycotina</taxon>
        <taxon>Agaricomycetes</taxon>
        <taxon>Hymenochaetales</taxon>
        <taxon>Hymenochaetaceae</taxon>
        <taxon>Sanghuangporus</taxon>
    </lineage>
</organism>
<dbReference type="AlphaFoldDB" id="A0A9Q5N9Z3"/>
<name>A0A9Q5N9Z3_SANBA</name>
<evidence type="ECO:0000313" key="3">
    <source>
        <dbReference type="Proteomes" id="UP000757232"/>
    </source>
</evidence>
<dbReference type="EMBL" id="LNZH02000046">
    <property type="protein sequence ID" value="OCB91982.1"/>
    <property type="molecule type" value="Genomic_DNA"/>
</dbReference>